<evidence type="ECO:0000259" key="1">
    <source>
        <dbReference type="Pfam" id="PF13403"/>
    </source>
</evidence>
<dbReference type="KEGG" id="gce:KYE46_13620"/>
<evidence type="ECO:0000313" key="2">
    <source>
        <dbReference type="EMBL" id="QXT38961.1"/>
    </source>
</evidence>
<name>A0A8F6YAG3_9RHOB</name>
<dbReference type="RefSeq" id="WP_219001200.1">
    <property type="nucleotide sequence ID" value="NZ_CP079194.1"/>
</dbReference>
<reference evidence="2 3" key="1">
    <citation type="submission" date="2021-07" db="EMBL/GenBank/DDBJ databases">
        <title>A novel Jannaschia species isolated from marine dinoflagellate Ceratoperidinium margalefii.</title>
        <authorList>
            <person name="Jiang Y."/>
            <person name="Li Z."/>
        </authorList>
    </citation>
    <scope>NUCLEOTIDE SEQUENCE [LARGE SCALE GENOMIC DNA]</scope>
    <source>
        <strain evidence="2 3">J12C1-MA-4</strain>
    </source>
</reference>
<feature type="domain" description="Hedgehog/Intein (Hint)" evidence="1">
    <location>
        <begin position="23"/>
        <end position="152"/>
    </location>
</feature>
<gene>
    <name evidence="2" type="ORF">KYE46_13620</name>
</gene>
<evidence type="ECO:0000313" key="3">
    <source>
        <dbReference type="Proteomes" id="UP000825009"/>
    </source>
</evidence>
<keyword evidence="3" id="KW-1185">Reference proteome</keyword>
<accession>A0A8F6YAG3</accession>
<sequence>MTKPSPRPAGRAGSKTNACEAGLAPGTNVLTMDGAIPVEFLNPGDRIITRRGVRKLKAIMRHNLPEGTPRVVISADALGGKPSTDITLMPGQRLLVRDWRAQALWGKEIAAPQAARLVDGEHIRTETKGRQIMLSLYFGVPEILYADGLELASADKPKVAAKA</sequence>
<protein>
    <submittedName>
        <fullName evidence="2">Hint domain-containing protein</fullName>
    </submittedName>
</protein>
<dbReference type="InterPro" id="IPR028992">
    <property type="entry name" value="Hedgehog/Intein_dom"/>
</dbReference>
<proteinExistence type="predicted"/>
<dbReference type="Pfam" id="PF13403">
    <property type="entry name" value="Hint_2"/>
    <property type="match status" value="1"/>
</dbReference>
<organism evidence="2 3">
    <name type="scientific">Gymnodinialimonas ceratoperidinii</name>
    <dbReference type="NCBI Taxonomy" id="2856823"/>
    <lineage>
        <taxon>Bacteria</taxon>
        <taxon>Pseudomonadati</taxon>
        <taxon>Pseudomonadota</taxon>
        <taxon>Alphaproteobacteria</taxon>
        <taxon>Rhodobacterales</taxon>
        <taxon>Paracoccaceae</taxon>
        <taxon>Gymnodinialimonas</taxon>
    </lineage>
</organism>
<dbReference type="AlphaFoldDB" id="A0A8F6YAG3"/>
<dbReference type="EMBL" id="CP079194">
    <property type="protein sequence ID" value="QXT38961.1"/>
    <property type="molecule type" value="Genomic_DNA"/>
</dbReference>
<dbReference type="Proteomes" id="UP000825009">
    <property type="component" value="Chromosome"/>
</dbReference>